<evidence type="ECO:0000313" key="1">
    <source>
        <dbReference type="Ensembl" id="ENSNMLP00000004331.1"/>
    </source>
</evidence>
<sequence>IQTHFVFINIYAHNSPVHRAQLLRALNGHLKNYNSNSVVIVGGDWNCTIHPLDRNSVEPHPRVASLLDCVLRENDLIDTWRQCHPGARQYSWVRAGGGSVSAARLDRLNNNQTHCNKVKRAQ</sequence>
<dbReference type="AlphaFoldDB" id="A0A8C6SBB0"/>
<name>A0A8C6SBB0_9GOBI</name>
<dbReference type="Proteomes" id="UP000694523">
    <property type="component" value="Unplaced"/>
</dbReference>
<protein>
    <recommendedName>
        <fullName evidence="3">Endonuclease/exonuclease/phosphatase domain-containing protein</fullName>
    </recommendedName>
</protein>
<accession>A0A8C6SBB0</accession>
<evidence type="ECO:0000313" key="2">
    <source>
        <dbReference type="Proteomes" id="UP000694523"/>
    </source>
</evidence>
<dbReference type="Gene3D" id="3.60.10.10">
    <property type="entry name" value="Endonuclease/exonuclease/phosphatase"/>
    <property type="match status" value="1"/>
</dbReference>
<reference evidence="1" key="2">
    <citation type="submission" date="2025-09" db="UniProtKB">
        <authorList>
            <consortium name="Ensembl"/>
        </authorList>
    </citation>
    <scope>IDENTIFICATION</scope>
</reference>
<dbReference type="SUPFAM" id="SSF56219">
    <property type="entry name" value="DNase I-like"/>
    <property type="match status" value="1"/>
</dbReference>
<proteinExistence type="predicted"/>
<dbReference type="Ensembl" id="ENSNMLT00000004967.1">
    <property type="protein sequence ID" value="ENSNMLP00000004331.1"/>
    <property type="gene ID" value="ENSNMLG00000003202.1"/>
</dbReference>
<dbReference type="InterPro" id="IPR036691">
    <property type="entry name" value="Endo/exonu/phosph_ase_sf"/>
</dbReference>
<keyword evidence="2" id="KW-1185">Reference proteome</keyword>
<evidence type="ECO:0008006" key="3">
    <source>
        <dbReference type="Google" id="ProtNLM"/>
    </source>
</evidence>
<organism evidence="1 2">
    <name type="scientific">Neogobius melanostomus</name>
    <name type="common">round goby</name>
    <dbReference type="NCBI Taxonomy" id="47308"/>
    <lineage>
        <taxon>Eukaryota</taxon>
        <taxon>Metazoa</taxon>
        <taxon>Chordata</taxon>
        <taxon>Craniata</taxon>
        <taxon>Vertebrata</taxon>
        <taxon>Euteleostomi</taxon>
        <taxon>Actinopterygii</taxon>
        <taxon>Neopterygii</taxon>
        <taxon>Teleostei</taxon>
        <taxon>Neoteleostei</taxon>
        <taxon>Acanthomorphata</taxon>
        <taxon>Gobiaria</taxon>
        <taxon>Gobiiformes</taxon>
        <taxon>Gobioidei</taxon>
        <taxon>Gobiidae</taxon>
        <taxon>Benthophilinae</taxon>
        <taxon>Neogobiini</taxon>
        <taxon>Neogobius</taxon>
    </lineage>
</organism>
<reference evidence="1" key="1">
    <citation type="submission" date="2025-08" db="UniProtKB">
        <authorList>
            <consortium name="Ensembl"/>
        </authorList>
    </citation>
    <scope>IDENTIFICATION</scope>
</reference>